<dbReference type="GO" id="GO:0003677">
    <property type="term" value="F:DNA binding"/>
    <property type="evidence" value="ECO:0007669"/>
    <property type="project" value="InterPro"/>
</dbReference>
<evidence type="ECO:0000313" key="3">
    <source>
        <dbReference type="Proteomes" id="UP000427769"/>
    </source>
</evidence>
<dbReference type="Proteomes" id="UP000427769">
    <property type="component" value="Chromosome"/>
</dbReference>
<evidence type="ECO:0000259" key="1">
    <source>
        <dbReference type="PROSITE" id="PS50937"/>
    </source>
</evidence>
<sequence length="88" mass="10101">MRTQHTYSIGETSAMTGISLRQLRDWEGKYIPEPARISVGDRLYRRYTPDDIRLLKKINENLDKGFTLSAAAEKATGEMKQEETGHEE</sequence>
<dbReference type="OrthoDB" id="9803659at2"/>
<dbReference type="SMART" id="SM00422">
    <property type="entry name" value="HTH_MERR"/>
    <property type="match status" value="1"/>
</dbReference>
<organism evidence="2 3">
    <name type="scientific">Desulfosarcina widdelii</name>
    <dbReference type="NCBI Taxonomy" id="947919"/>
    <lineage>
        <taxon>Bacteria</taxon>
        <taxon>Pseudomonadati</taxon>
        <taxon>Thermodesulfobacteriota</taxon>
        <taxon>Desulfobacteria</taxon>
        <taxon>Desulfobacterales</taxon>
        <taxon>Desulfosarcinaceae</taxon>
        <taxon>Desulfosarcina</taxon>
    </lineage>
</organism>
<dbReference type="RefSeq" id="WP_155307237.1">
    <property type="nucleotide sequence ID" value="NZ_AP021875.1"/>
</dbReference>
<dbReference type="AlphaFoldDB" id="A0A5K7Z9B6"/>
<evidence type="ECO:0000313" key="2">
    <source>
        <dbReference type="EMBL" id="BBO78622.1"/>
    </source>
</evidence>
<dbReference type="Pfam" id="PF13411">
    <property type="entry name" value="MerR_1"/>
    <property type="match status" value="1"/>
</dbReference>
<dbReference type="GO" id="GO:0006355">
    <property type="term" value="P:regulation of DNA-templated transcription"/>
    <property type="evidence" value="ECO:0007669"/>
    <property type="project" value="InterPro"/>
</dbReference>
<protein>
    <recommendedName>
        <fullName evidence="1">HTH merR-type domain-containing protein</fullName>
    </recommendedName>
</protein>
<dbReference type="KEGG" id="dwd:DSCW_60390"/>
<dbReference type="SUPFAM" id="SSF46955">
    <property type="entry name" value="Putative DNA-binding domain"/>
    <property type="match status" value="1"/>
</dbReference>
<dbReference type="EMBL" id="AP021875">
    <property type="protein sequence ID" value="BBO78622.1"/>
    <property type="molecule type" value="Genomic_DNA"/>
</dbReference>
<dbReference type="PROSITE" id="PS50937">
    <property type="entry name" value="HTH_MERR_2"/>
    <property type="match status" value="1"/>
</dbReference>
<accession>A0A5K7Z9B6</accession>
<dbReference type="Gene3D" id="1.10.1660.10">
    <property type="match status" value="1"/>
</dbReference>
<feature type="domain" description="HTH merR-type" evidence="1">
    <location>
        <begin position="6"/>
        <end position="77"/>
    </location>
</feature>
<keyword evidence="3" id="KW-1185">Reference proteome</keyword>
<name>A0A5K7Z9B6_9BACT</name>
<reference evidence="2 3" key="1">
    <citation type="submission" date="2019-11" db="EMBL/GenBank/DDBJ databases">
        <title>Comparative genomics of hydrocarbon-degrading Desulfosarcina strains.</title>
        <authorList>
            <person name="Watanabe M."/>
            <person name="Kojima H."/>
            <person name="Fukui M."/>
        </authorList>
    </citation>
    <scope>NUCLEOTIDE SEQUENCE [LARGE SCALE GENOMIC DNA]</scope>
    <source>
        <strain evidence="2 3">PP31</strain>
    </source>
</reference>
<gene>
    <name evidence="2" type="ORF">DSCW_60390</name>
</gene>
<proteinExistence type="predicted"/>
<dbReference type="InterPro" id="IPR009061">
    <property type="entry name" value="DNA-bd_dom_put_sf"/>
</dbReference>
<dbReference type="InterPro" id="IPR000551">
    <property type="entry name" value="MerR-type_HTH_dom"/>
</dbReference>